<dbReference type="RefSeq" id="WP_241934732.1">
    <property type="nucleotide sequence ID" value="NZ_JALBGC010000001.1"/>
</dbReference>
<evidence type="ECO:0008006" key="4">
    <source>
        <dbReference type="Google" id="ProtNLM"/>
    </source>
</evidence>
<keyword evidence="1" id="KW-1133">Transmembrane helix</keyword>
<gene>
    <name evidence="2" type="ORF">MON38_03450</name>
</gene>
<name>A0A9X2AFG2_9BACT</name>
<feature type="transmembrane region" description="Helical" evidence="1">
    <location>
        <begin position="142"/>
        <end position="162"/>
    </location>
</feature>
<reference evidence="2" key="1">
    <citation type="submission" date="2022-03" db="EMBL/GenBank/DDBJ databases">
        <title>Bacterial whole genome sequence for Hymenobacter sp. DH14.</title>
        <authorList>
            <person name="Le V."/>
        </authorList>
    </citation>
    <scope>NUCLEOTIDE SEQUENCE</scope>
    <source>
        <strain evidence="2">DH14</strain>
    </source>
</reference>
<evidence type="ECO:0000256" key="1">
    <source>
        <dbReference type="SAM" id="Phobius"/>
    </source>
</evidence>
<keyword evidence="3" id="KW-1185">Reference proteome</keyword>
<dbReference type="EMBL" id="JALBGC010000001">
    <property type="protein sequence ID" value="MCI1186458.1"/>
    <property type="molecule type" value="Genomic_DNA"/>
</dbReference>
<dbReference type="AlphaFoldDB" id="A0A9X2AFG2"/>
<feature type="transmembrane region" description="Helical" evidence="1">
    <location>
        <begin position="204"/>
        <end position="234"/>
    </location>
</feature>
<evidence type="ECO:0000313" key="2">
    <source>
        <dbReference type="EMBL" id="MCI1186458.1"/>
    </source>
</evidence>
<keyword evidence="1" id="KW-0812">Transmembrane</keyword>
<protein>
    <recommendedName>
        <fullName evidence="4">Glycerophosphoryl diester phosphodiesterase membrane domain-containing protein</fullName>
    </recommendedName>
</protein>
<feature type="transmembrane region" description="Helical" evidence="1">
    <location>
        <begin position="168"/>
        <end position="192"/>
    </location>
</feature>
<organism evidence="2 3">
    <name type="scientific">Hymenobacter cyanobacteriorum</name>
    <dbReference type="NCBI Taxonomy" id="2926463"/>
    <lineage>
        <taxon>Bacteria</taxon>
        <taxon>Pseudomonadati</taxon>
        <taxon>Bacteroidota</taxon>
        <taxon>Cytophagia</taxon>
        <taxon>Cytophagales</taxon>
        <taxon>Hymenobacteraceae</taxon>
        <taxon>Hymenobacter</taxon>
    </lineage>
</organism>
<feature type="transmembrane region" description="Helical" evidence="1">
    <location>
        <begin position="254"/>
        <end position="280"/>
    </location>
</feature>
<sequence length="321" mass="35214">MRPAFTQESDFRQRRDFGQKFSATFEFIAAHWRGLGRCLLYLVLPAALLRAVAAGLLQQQNIAGIFSTTRQGGGRSTTLRQIEMMSQLVSTPLYWVSIALGIAFATMLVLTVYGYVKLCLRPYPSAEPIMPRDVWQVVKQDFISSFFSYLGIAFIVVIGLFFLAIPGIYLAVALMPFFIIKVVEGTGFGATLSRSLSLTKGKWWSTFGLLAIMVLMLFVVLMVIGAFSGMLTLGLLRGGWNPGAGGASGRTAQIFLISLAAIGSVLNLLFYPPMLLAIAFQYFNLVERRDGTGLHQLVNQIGQAPAPVQNATLRADEEGEY</sequence>
<feature type="transmembrane region" description="Helical" evidence="1">
    <location>
        <begin position="93"/>
        <end position="116"/>
    </location>
</feature>
<dbReference type="Proteomes" id="UP001139193">
    <property type="component" value="Unassembled WGS sequence"/>
</dbReference>
<feature type="transmembrane region" description="Helical" evidence="1">
    <location>
        <begin position="38"/>
        <end position="57"/>
    </location>
</feature>
<proteinExistence type="predicted"/>
<evidence type="ECO:0000313" key="3">
    <source>
        <dbReference type="Proteomes" id="UP001139193"/>
    </source>
</evidence>
<comment type="caution">
    <text evidence="2">The sequence shown here is derived from an EMBL/GenBank/DDBJ whole genome shotgun (WGS) entry which is preliminary data.</text>
</comment>
<accession>A0A9X2AFG2</accession>
<keyword evidence="1" id="KW-0472">Membrane</keyword>